<feature type="compositionally biased region" description="Polar residues" evidence="1">
    <location>
        <begin position="57"/>
        <end position="66"/>
    </location>
</feature>
<evidence type="ECO:0000313" key="2">
    <source>
        <dbReference type="EMBL" id="KPC52713.1"/>
    </source>
</evidence>
<gene>
    <name evidence="2" type="ORF">WG78_12735</name>
</gene>
<dbReference type="RefSeq" id="WP_053938184.1">
    <property type="nucleotide sequence ID" value="NZ_LAQT01000009.1"/>
</dbReference>
<protein>
    <submittedName>
        <fullName evidence="2">Uncharacterized protein</fullName>
    </submittedName>
</protein>
<evidence type="ECO:0000256" key="1">
    <source>
        <dbReference type="SAM" id="MobiDB-lite"/>
    </source>
</evidence>
<dbReference type="EMBL" id="LAQT01000009">
    <property type="protein sequence ID" value="KPC52713.1"/>
    <property type="molecule type" value="Genomic_DNA"/>
</dbReference>
<name>A0A0N0GNP0_9NEIS</name>
<feature type="region of interest" description="Disordered" evidence="1">
    <location>
        <begin position="1"/>
        <end position="29"/>
    </location>
</feature>
<accession>A0A0N0GNP0</accession>
<evidence type="ECO:0000313" key="3">
    <source>
        <dbReference type="Proteomes" id="UP000037939"/>
    </source>
</evidence>
<feature type="region of interest" description="Disordered" evidence="1">
    <location>
        <begin position="42"/>
        <end position="66"/>
    </location>
</feature>
<dbReference type="AlphaFoldDB" id="A0A0N0GNP0"/>
<dbReference type="Proteomes" id="UP000037939">
    <property type="component" value="Unassembled WGS sequence"/>
</dbReference>
<keyword evidence="3" id="KW-1185">Reference proteome</keyword>
<comment type="caution">
    <text evidence="2">The sequence shown here is derived from an EMBL/GenBank/DDBJ whole genome shotgun (WGS) entry which is preliminary data.</text>
</comment>
<organism evidence="2 3">
    <name type="scientific">Amantichitinum ursilacus</name>
    <dbReference type="NCBI Taxonomy" id="857265"/>
    <lineage>
        <taxon>Bacteria</taxon>
        <taxon>Pseudomonadati</taxon>
        <taxon>Pseudomonadota</taxon>
        <taxon>Betaproteobacteria</taxon>
        <taxon>Neisseriales</taxon>
        <taxon>Chitinibacteraceae</taxon>
        <taxon>Amantichitinum</taxon>
    </lineage>
</organism>
<dbReference type="STRING" id="857265.WG78_12735"/>
<proteinExistence type="predicted"/>
<reference evidence="2 3" key="1">
    <citation type="submission" date="2015-07" db="EMBL/GenBank/DDBJ databases">
        <title>Draft genome sequence of the Amantichitinum ursilacus IGB-41, a new chitin-degrading bacterium.</title>
        <authorList>
            <person name="Kirstahler P."/>
            <person name="Guenther M."/>
            <person name="Grumaz C."/>
            <person name="Rupp S."/>
            <person name="Zibek S."/>
            <person name="Sohn K."/>
        </authorList>
    </citation>
    <scope>NUCLEOTIDE SEQUENCE [LARGE SCALE GENOMIC DNA]</scope>
    <source>
        <strain evidence="2 3">IGB-41</strain>
    </source>
</reference>
<sequence>MALFTADMWPEAAHDGSSQTGGSPVTPALAPLYGLHPALDGSSEVSTCLSDAHAEQRTQFGPDQSV</sequence>